<organism evidence="1">
    <name type="scientific">bioreactor metagenome</name>
    <dbReference type="NCBI Taxonomy" id="1076179"/>
    <lineage>
        <taxon>unclassified sequences</taxon>
        <taxon>metagenomes</taxon>
        <taxon>ecological metagenomes</taxon>
    </lineage>
</organism>
<comment type="caution">
    <text evidence="1">The sequence shown here is derived from an EMBL/GenBank/DDBJ whole genome shotgun (WGS) entry which is preliminary data.</text>
</comment>
<gene>
    <name evidence="1" type="ORF">SDC9_07664</name>
</gene>
<name>A0A644T553_9ZZZZ</name>
<sequence>MNKKKIIILGILFVAVAGLALGSASAATKTHKTDKLYFKSHSKDKYSSFTKKIDRVNSIDGVYVYPKNYDAQNAPNSVMVGISGKSLDDSDYKATKIIIKFKKKVNGKTYYSTKTFNKSWVYYKPKNNYRPYYSIVYYKKVKK</sequence>
<protein>
    <submittedName>
        <fullName evidence="1">Uncharacterized protein</fullName>
    </submittedName>
</protein>
<proteinExistence type="predicted"/>
<reference evidence="1" key="1">
    <citation type="submission" date="2019-08" db="EMBL/GenBank/DDBJ databases">
        <authorList>
            <person name="Kucharzyk K."/>
            <person name="Murdoch R.W."/>
            <person name="Higgins S."/>
            <person name="Loffler F."/>
        </authorList>
    </citation>
    <scope>NUCLEOTIDE SEQUENCE</scope>
</reference>
<accession>A0A644T553</accession>
<dbReference type="AlphaFoldDB" id="A0A644T553"/>
<dbReference type="EMBL" id="VSSQ01000016">
    <property type="protein sequence ID" value="MPL62065.1"/>
    <property type="molecule type" value="Genomic_DNA"/>
</dbReference>
<evidence type="ECO:0000313" key="1">
    <source>
        <dbReference type="EMBL" id="MPL62065.1"/>
    </source>
</evidence>